<dbReference type="Proteomes" id="UP000676310">
    <property type="component" value="Unassembled WGS sequence"/>
</dbReference>
<evidence type="ECO:0000313" key="11">
    <source>
        <dbReference type="Proteomes" id="UP000676310"/>
    </source>
</evidence>
<feature type="region of interest" description="Disordered" evidence="8">
    <location>
        <begin position="496"/>
        <end position="528"/>
    </location>
</feature>
<dbReference type="InterPro" id="IPR007369">
    <property type="entry name" value="Peptidase_A22B_SPP"/>
</dbReference>
<comment type="caution">
    <text evidence="10">The sequence shown here is derived from an EMBL/GenBank/DDBJ whole genome shotgun (WGS) entry which is preliminary data.</text>
</comment>
<dbReference type="PANTHER" id="PTHR12174">
    <property type="entry name" value="SIGNAL PEPTIDE PEPTIDASE"/>
    <property type="match status" value="1"/>
</dbReference>
<reference evidence="10" key="1">
    <citation type="submission" date="2021-05" db="EMBL/GenBank/DDBJ databases">
        <authorList>
            <person name="Stam R."/>
        </authorList>
    </citation>
    <scope>NUCLEOTIDE SEQUENCE</scope>
    <source>
        <strain evidence="10">CS162</strain>
    </source>
</reference>
<feature type="transmembrane region" description="Helical" evidence="9">
    <location>
        <begin position="236"/>
        <end position="254"/>
    </location>
</feature>
<keyword evidence="5" id="KW-0256">Endoplasmic reticulum</keyword>
<evidence type="ECO:0000256" key="4">
    <source>
        <dbReference type="ARBA" id="ARBA00022801"/>
    </source>
</evidence>
<dbReference type="GO" id="GO:0098554">
    <property type="term" value="C:cytoplasmic side of endoplasmic reticulum membrane"/>
    <property type="evidence" value="ECO:0007669"/>
    <property type="project" value="TreeGrafter"/>
</dbReference>
<evidence type="ECO:0000256" key="1">
    <source>
        <dbReference type="ARBA" id="ARBA00004477"/>
    </source>
</evidence>
<dbReference type="GO" id="GO:0098553">
    <property type="term" value="C:lumenal side of endoplasmic reticulum membrane"/>
    <property type="evidence" value="ECO:0007669"/>
    <property type="project" value="TreeGrafter"/>
</dbReference>
<evidence type="ECO:0000256" key="6">
    <source>
        <dbReference type="ARBA" id="ARBA00022989"/>
    </source>
</evidence>
<feature type="compositionally biased region" description="Basic and acidic residues" evidence="8">
    <location>
        <begin position="499"/>
        <end position="528"/>
    </location>
</feature>
<evidence type="ECO:0000256" key="9">
    <source>
        <dbReference type="SAM" id="Phobius"/>
    </source>
</evidence>
<feature type="transmembrane region" description="Helical" evidence="9">
    <location>
        <begin position="129"/>
        <end position="149"/>
    </location>
</feature>
<evidence type="ECO:0000256" key="3">
    <source>
        <dbReference type="ARBA" id="ARBA00022692"/>
    </source>
</evidence>
<keyword evidence="7 9" id="KW-0472">Membrane</keyword>
<dbReference type="SMART" id="SM00730">
    <property type="entry name" value="PSN"/>
    <property type="match status" value="1"/>
</dbReference>
<proteinExistence type="inferred from homology"/>
<feature type="transmembrane region" description="Helical" evidence="9">
    <location>
        <begin position="291"/>
        <end position="315"/>
    </location>
</feature>
<dbReference type="RefSeq" id="XP_043167197.1">
    <property type="nucleotide sequence ID" value="XM_043311262.1"/>
</dbReference>
<evidence type="ECO:0000256" key="5">
    <source>
        <dbReference type="ARBA" id="ARBA00022824"/>
    </source>
</evidence>
<evidence type="ECO:0000256" key="7">
    <source>
        <dbReference type="ARBA" id="ARBA00023136"/>
    </source>
</evidence>
<dbReference type="Pfam" id="PF04258">
    <property type="entry name" value="Peptidase_A22B"/>
    <property type="match status" value="1"/>
</dbReference>
<gene>
    <name evidence="10" type="ORF">ALTATR162_LOCUS3654</name>
</gene>
<dbReference type="GO" id="GO:0006465">
    <property type="term" value="P:signal peptide processing"/>
    <property type="evidence" value="ECO:0007669"/>
    <property type="project" value="TreeGrafter"/>
</dbReference>
<feature type="compositionally biased region" description="Basic residues" evidence="8">
    <location>
        <begin position="58"/>
        <end position="67"/>
    </location>
</feature>
<dbReference type="GeneID" id="67015234"/>
<name>A0A8J2HYS6_9PLEO</name>
<evidence type="ECO:0000256" key="8">
    <source>
        <dbReference type="SAM" id="MobiDB-lite"/>
    </source>
</evidence>
<sequence length="611" mass="67007">MADSEPSLIALALGNAAYAFSKVQPLLPVYLHMILASLFPIYAAAHASLTRPSTAAKATKKRGHGRKREAEDDDTDSEDDEEEPENEMEGLSPRHIILFPLFAGISLATLYFLLKWLKDPTILSKALNAYFAIFGVVAVTTLVSDVLDIGHSIIFPRRHALGGALYHVDATEAKAIPVAGNIGSSQPLTTPLPGFLARIPLSTSAKEWLWADRAMPSNKWTLKLHMHRALVGKLKIGPHTMVGVVTALSTLVYFNLIDKTWYLTNLLGFSFAYGSIQVISPTTFATGSAILVGLFFYDIYMVFFTPMMVTVASSLDVPIKLMFPKPGSAGKSSAAMLGLGDIVIPGLMIGLALRFDLYLFYLRRQKRVPATTEGGEDEVVKAEWYPVAGRWSDRFWTHSFIGRPLWSASVPSTKTAQGGTKKEEPPFTFPKTYFNAALVGYVGGLIATLCALHLMNHAQPALLWLVPGVLISLWSTALVRGEVGLMWNYSEEIVEQEDKDGNKDKGEKGEKNEKRRTQQWIKDEDKPVISDKLRRPEREVFSFSIEAPRKSNRTVSTKIDDVGVLGNGTVSPADGGTVQSVGNGTFWAGSSSSSARQEVDVEPAGKRLRMR</sequence>
<dbReference type="GO" id="GO:0042500">
    <property type="term" value="F:aspartic endopeptidase activity, intramembrane cleaving"/>
    <property type="evidence" value="ECO:0007669"/>
    <property type="project" value="InterPro"/>
</dbReference>
<evidence type="ECO:0000256" key="2">
    <source>
        <dbReference type="ARBA" id="ARBA00006859"/>
    </source>
</evidence>
<feature type="transmembrane region" description="Helical" evidence="9">
    <location>
        <begin position="96"/>
        <end position="117"/>
    </location>
</feature>
<feature type="transmembrane region" description="Helical" evidence="9">
    <location>
        <begin position="260"/>
        <end position="279"/>
    </location>
</feature>
<accession>A0A8J2HYS6</accession>
<feature type="compositionally biased region" description="Acidic residues" evidence="8">
    <location>
        <begin position="71"/>
        <end position="88"/>
    </location>
</feature>
<dbReference type="AlphaFoldDB" id="A0A8J2HYS6"/>
<dbReference type="InterPro" id="IPR006639">
    <property type="entry name" value="Preselin/SPP"/>
</dbReference>
<dbReference type="PANTHER" id="PTHR12174:SF23">
    <property type="entry name" value="MINOR HISTOCOMPATIBILITY ANTIGEN H13"/>
    <property type="match status" value="1"/>
</dbReference>
<dbReference type="EMBL" id="CAJRGZ010000017">
    <property type="protein sequence ID" value="CAG5155421.1"/>
    <property type="molecule type" value="Genomic_DNA"/>
</dbReference>
<dbReference type="GO" id="GO:0033619">
    <property type="term" value="P:membrane protein proteolysis"/>
    <property type="evidence" value="ECO:0007669"/>
    <property type="project" value="TreeGrafter"/>
</dbReference>
<comment type="similarity">
    <text evidence="2">Belongs to the peptidase A22B family.</text>
</comment>
<evidence type="ECO:0008006" key="12">
    <source>
        <dbReference type="Google" id="ProtNLM"/>
    </source>
</evidence>
<keyword evidence="3 9" id="KW-0812">Transmembrane</keyword>
<feature type="region of interest" description="Disordered" evidence="8">
    <location>
        <begin position="588"/>
        <end position="611"/>
    </location>
</feature>
<feature type="transmembrane region" description="Helical" evidence="9">
    <location>
        <begin position="335"/>
        <end position="357"/>
    </location>
</feature>
<organism evidence="10 11">
    <name type="scientific">Alternaria atra</name>
    <dbReference type="NCBI Taxonomy" id="119953"/>
    <lineage>
        <taxon>Eukaryota</taxon>
        <taxon>Fungi</taxon>
        <taxon>Dikarya</taxon>
        <taxon>Ascomycota</taxon>
        <taxon>Pezizomycotina</taxon>
        <taxon>Dothideomycetes</taxon>
        <taxon>Pleosporomycetidae</taxon>
        <taxon>Pleosporales</taxon>
        <taxon>Pleosporineae</taxon>
        <taxon>Pleosporaceae</taxon>
        <taxon>Alternaria</taxon>
        <taxon>Alternaria sect. Ulocladioides</taxon>
    </lineage>
</organism>
<feature type="region of interest" description="Disordered" evidence="8">
    <location>
        <begin position="55"/>
        <end position="89"/>
    </location>
</feature>
<feature type="transmembrane region" description="Helical" evidence="9">
    <location>
        <begin position="461"/>
        <end position="479"/>
    </location>
</feature>
<keyword evidence="11" id="KW-1185">Reference proteome</keyword>
<comment type="subcellular location">
    <subcellularLocation>
        <location evidence="1">Endoplasmic reticulum membrane</location>
        <topology evidence="1">Multi-pass membrane protein</topology>
    </subcellularLocation>
</comment>
<keyword evidence="6 9" id="KW-1133">Transmembrane helix</keyword>
<feature type="transmembrane region" description="Helical" evidence="9">
    <location>
        <begin position="432"/>
        <end position="455"/>
    </location>
</feature>
<dbReference type="OrthoDB" id="29661at2759"/>
<protein>
    <recommendedName>
        <fullName evidence="12">Intramembrane protease 2</fullName>
    </recommendedName>
</protein>
<keyword evidence="4" id="KW-0378">Hydrolase</keyword>
<feature type="transmembrane region" description="Helical" evidence="9">
    <location>
        <begin position="29"/>
        <end position="49"/>
    </location>
</feature>
<evidence type="ECO:0000313" key="10">
    <source>
        <dbReference type="EMBL" id="CAG5155421.1"/>
    </source>
</evidence>